<gene>
    <name evidence="1" type="ORF">PRUPE_8G250700</name>
</gene>
<evidence type="ECO:0000313" key="2">
    <source>
        <dbReference type="Proteomes" id="UP000006882"/>
    </source>
</evidence>
<dbReference type="Gramene" id="ONH93754">
    <property type="protein sequence ID" value="ONH93754"/>
    <property type="gene ID" value="PRUPE_8G250700"/>
</dbReference>
<accession>A0A251N690</accession>
<dbReference type="EMBL" id="CM007658">
    <property type="protein sequence ID" value="ONH93754.1"/>
    <property type="molecule type" value="Genomic_DNA"/>
</dbReference>
<organism evidence="1 2">
    <name type="scientific">Prunus persica</name>
    <name type="common">Peach</name>
    <name type="synonym">Amygdalus persica</name>
    <dbReference type="NCBI Taxonomy" id="3760"/>
    <lineage>
        <taxon>Eukaryota</taxon>
        <taxon>Viridiplantae</taxon>
        <taxon>Streptophyta</taxon>
        <taxon>Embryophyta</taxon>
        <taxon>Tracheophyta</taxon>
        <taxon>Spermatophyta</taxon>
        <taxon>Magnoliopsida</taxon>
        <taxon>eudicotyledons</taxon>
        <taxon>Gunneridae</taxon>
        <taxon>Pentapetalae</taxon>
        <taxon>rosids</taxon>
        <taxon>fabids</taxon>
        <taxon>Rosales</taxon>
        <taxon>Rosaceae</taxon>
        <taxon>Amygdaloideae</taxon>
        <taxon>Amygdaleae</taxon>
        <taxon>Prunus</taxon>
    </lineage>
</organism>
<name>A0A251N690_PRUPE</name>
<protein>
    <submittedName>
        <fullName evidence="1">Uncharacterized protein</fullName>
    </submittedName>
</protein>
<dbReference type="AlphaFoldDB" id="A0A251N690"/>
<keyword evidence="2" id="KW-1185">Reference proteome</keyword>
<sequence>MYEQIYQKTGYSTPSLILGMGAIRFSVSVFRFRCSPPINIVSAVRSFKGHERPTLRYPITVTWSSVLSLIRRIVLHSSSSSSTESQTLTLIRRCRRRRICWQIRSSSNLMAHSFIVESDGRCRRRRICWQIRSSSNLMAHSFIVESDGRFVRHRICSLIRSSSSHHRMSFGSEETYIRF</sequence>
<proteinExistence type="predicted"/>
<dbReference type="Proteomes" id="UP000006882">
    <property type="component" value="Chromosome G8"/>
</dbReference>
<reference evidence="1 2" key="1">
    <citation type="journal article" date="2013" name="Nat. Genet.">
        <title>The high-quality draft genome of peach (Prunus persica) identifies unique patterns of genetic diversity, domestication and genome evolution.</title>
        <authorList>
            <consortium name="International Peach Genome Initiative"/>
            <person name="Verde I."/>
            <person name="Abbott A.G."/>
            <person name="Scalabrin S."/>
            <person name="Jung S."/>
            <person name="Shu S."/>
            <person name="Marroni F."/>
            <person name="Zhebentyayeva T."/>
            <person name="Dettori M.T."/>
            <person name="Grimwood J."/>
            <person name="Cattonaro F."/>
            <person name="Zuccolo A."/>
            <person name="Rossini L."/>
            <person name="Jenkins J."/>
            <person name="Vendramin E."/>
            <person name="Meisel L.A."/>
            <person name="Decroocq V."/>
            <person name="Sosinski B."/>
            <person name="Prochnik S."/>
            <person name="Mitros T."/>
            <person name="Policriti A."/>
            <person name="Cipriani G."/>
            <person name="Dondini L."/>
            <person name="Ficklin S."/>
            <person name="Goodstein D.M."/>
            <person name="Xuan P."/>
            <person name="Del Fabbro C."/>
            <person name="Aramini V."/>
            <person name="Copetti D."/>
            <person name="Gonzalez S."/>
            <person name="Horner D.S."/>
            <person name="Falchi R."/>
            <person name="Lucas S."/>
            <person name="Mica E."/>
            <person name="Maldonado J."/>
            <person name="Lazzari B."/>
            <person name="Bielenberg D."/>
            <person name="Pirona R."/>
            <person name="Miculan M."/>
            <person name="Barakat A."/>
            <person name="Testolin R."/>
            <person name="Stella A."/>
            <person name="Tartarini S."/>
            <person name="Tonutti P."/>
            <person name="Arus P."/>
            <person name="Orellana A."/>
            <person name="Wells C."/>
            <person name="Main D."/>
            <person name="Vizzotto G."/>
            <person name="Silva H."/>
            <person name="Salamini F."/>
            <person name="Schmutz J."/>
            <person name="Morgante M."/>
            <person name="Rokhsar D.S."/>
        </authorList>
    </citation>
    <scope>NUCLEOTIDE SEQUENCE [LARGE SCALE GENOMIC DNA]</scope>
    <source>
        <strain evidence="2">cv. Nemared</strain>
    </source>
</reference>
<evidence type="ECO:0000313" key="1">
    <source>
        <dbReference type="EMBL" id="ONH93754.1"/>
    </source>
</evidence>